<dbReference type="Proteomes" id="UP001501476">
    <property type="component" value="Unassembled WGS sequence"/>
</dbReference>
<proteinExistence type="predicted"/>
<dbReference type="EMBL" id="BAAADG010000018">
    <property type="protein sequence ID" value="GAA0234878.1"/>
    <property type="molecule type" value="Genomic_DNA"/>
</dbReference>
<dbReference type="Gene3D" id="3.40.50.2300">
    <property type="match status" value="1"/>
</dbReference>
<feature type="modified residue" description="4-aspartylphosphate" evidence="2">
    <location>
        <position position="51"/>
    </location>
</feature>
<protein>
    <submittedName>
        <fullName evidence="6">Response regulator transcription factor</fullName>
    </submittedName>
</protein>
<dbReference type="InterPro" id="IPR001867">
    <property type="entry name" value="OmpR/PhoB-type_DNA-bd"/>
</dbReference>
<dbReference type="InterPro" id="IPR036388">
    <property type="entry name" value="WH-like_DNA-bd_sf"/>
</dbReference>
<evidence type="ECO:0000256" key="3">
    <source>
        <dbReference type="PROSITE-ProRule" id="PRU01091"/>
    </source>
</evidence>
<organism evidence="6 7">
    <name type="scientific">Methylophaga marina</name>
    <dbReference type="NCBI Taxonomy" id="45495"/>
    <lineage>
        <taxon>Bacteria</taxon>
        <taxon>Pseudomonadati</taxon>
        <taxon>Pseudomonadota</taxon>
        <taxon>Gammaproteobacteria</taxon>
        <taxon>Thiotrichales</taxon>
        <taxon>Piscirickettsiaceae</taxon>
        <taxon>Methylophaga</taxon>
    </lineage>
</organism>
<evidence type="ECO:0000256" key="1">
    <source>
        <dbReference type="ARBA" id="ARBA00023125"/>
    </source>
</evidence>
<feature type="domain" description="OmpR/PhoB-type" evidence="5">
    <location>
        <begin position="124"/>
        <end position="219"/>
    </location>
</feature>
<evidence type="ECO:0000256" key="2">
    <source>
        <dbReference type="PROSITE-ProRule" id="PRU00169"/>
    </source>
</evidence>
<dbReference type="PROSITE" id="PS51755">
    <property type="entry name" value="OMPR_PHOB"/>
    <property type="match status" value="1"/>
</dbReference>
<evidence type="ECO:0000313" key="6">
    <source>
        <dbReference type="EMBL" id="GAA0234878.1"/>
    </source>
</evidence>
<dbReference type="InterPro" id="IPR011006">
    <property type="entry name" value="CheY-like_superfamily"/>
</dbReference>
<feature type="DNA-binding region" description="OmpR/PhoB-type" evidence="3">
    <location>
        <begin position="124"/>
        <end position="219"/>
    </location>
</feature>
<gene>
    <name evidence="6" type="ORF">GCM10008964_27800</name>
</gene>
<dbReference type="Gene3D" id="6.10.250.690">
    <property type="match status" value="1"/>
</dbReference>
<keyword evidence="2" id="KW-0597">Phosphoprotein</keyword>
<sequence>MRLLLVEDDPSLGPNLQDSLNKAGFATDLSTDGIDGEAMGQIEPYDLIVLDLGLPGKSGLEVLENWRSQANSVPVIILTARDAWEDKVLGFKAGADDYLAKPFQTEELIVRINAVLRRCTGQNPGALSYGDLSLDEAEQAVIVKNGDKHSLTGTEFKLLRYFMLHPKQLLSKTTLTEHVYQLDSDKDSNVMEVYVNRLRQKIGADWIMTRRGQGYIFGQQD</sequence>
<dbReference type="SUPFAM" id="SSF46894">
    <property type="entry name" value="C-terminal effector domain of the bipartite response regulators"/>
    <property type="match status" value="1"/>
</dbReference>
<dbReference type="Gene3D" id="1.10.10.10">
    <property type="entry name" value="Winged helix-like DNA-binding domain superfamily/Winged helix DNA-binding domain"/>
    <property type="match status" value="1"/>
</dbReference>
<evidence type="ECO:0000259" key="5">
    <source>
        <dbReference type="PROSITE" id="PS51755"/>
    </source>
</evidence>
<dbReference type="SMART" id="SM00448">
    <property type="entry name" value="REC"/>
    <property type="match status" value="1"/>
</dbReference>
<dbReference type="Pfam" id="PF00072">
    <property type="entry name" value="Response_reg"/>
    <property type="match status" value="1"/>
</dbReference>
<accession>A0ABP3DPP7</accession>
<dbReference type="InterPro" id="IPR016032">
    <property type="entry name" value="Sig_transdc_resp-reg_C-effctor"/>
</dbReference>
<evidence type="ECO:0000313" key="7">
    <source>
        <dbReference type="Proteomes" id="UP001501476"/>
    </source>
</evidence>
<dbReference type="Pfam" id="PF00486">
    <property type="entry name" value="Trans_reg_C"/>
    <property type="match status" value="1"/>
</dbReference>
<dbReference type="CDD" id="cd00383">
    <property type="entry name" value="trans_reg_C"/>
    <property type="match status" value="1"/>
</dbReference>
<dbReference type="SUPFAM" id="SSF52172">
    <property type="entry name" value="CheY-like"/>
    <property type="match status" value="1"/>
</dbReference>
<dbReference type="PANTHER" id="PTHR48111:SF37">
    <property type="entry name" value="RESPONSE REGULATOR PROTEIN CARR"/>
    <property type="match status" value="1"/>
</dbReference>
<keyword evidence="7" id="KW-1185">Reference proteome</keyword>
<dbReference type="RefSeq" id="WP_286304213.1">
    <property type="nucleotide sequence ID" value="NZ_AP027741.1"/>
</dbReference>
<comment type="caution">
    <text evidence="6">The sequence shown here is derived from an EMBL/GenBank/DDBJ whole genome shotgun (WGS) entry which is preliminary data.</text>
</comment>
<dbReference type="InterPro" id="IPR039420">
    <property type="entry name" value="WalR-like"/>
</dbReference>
<evidence type="ECO:0000259" key="4">
    <source>
        <dbReference type="PROSITE" id="PS50110"/>
    </source>
</evidence>
<dbReference type="InterPro" id="IPR001789">
    <property type="entry name" value="Sig_transdc_resp-reg_receiver"/>
</dbReference>
<dbReference type="SMART" id="SM00862">
    <property type="entry name" value="Trans_reg_C"/>
    <property type="match status" value="1"/>
</dbReference>
<name>A0ABP3DPP7_9GAMM</name>
<feature type="domain" description="Response regulatory" evidence="4">
    <location>
        <begin position="2"/>
        <end position="116"/>
    </location>
</feature>
<reference evidence="7" key="1">
    <citation type="journal article" date="2019" name="Int. J. Syst. Evol. Microbiol.">
        <title>The Global Catalogue of Microorganisms (GCM) 10K type strain sequencing project: providing services to taxonomists for standard genome sequencing and annotation.</title>
        <authorList>
            <consortium name="The Broad Institute Genomics Platform"/>
            <consortium name="The Broad Institute Genome Sequencing Center for Infectious Disease"/>
            <person name="Wu L."/>
            <person name="Ma J."/>
        </authorList>
    </citation>
    <scope>NUCLEOTIDE SEQUENCE [LARGE SCALE GENOMIC DNA]</scope>
    <source>
        <strain evidence="7">JCM 6886</strain>
    </source>
</reference>
<dbReference type="PANTHER" id="PTHR48111">
    <property type="entry name" value="REGULATOR OF RPOS"/>
    <property type="match status" value="1"/>
</dbReference>
<dbReference type="PROSITE" id="PS50110">
    <property type="entry name" value="RESPONSE_REGULATORY"/>
    <property type="match status" value="1"/>
</dbReference>
<keyword evidence="1 3" id="KW-0238">DNA-binding</keyword>